<gene>
    <name evidence="2" type="ORF">A3C11_02160</name>
</gene>
<dbReference type="AlphaFoldDB" id="A0A1G2KPL4"/>
<dbReference type="InterPro" id="IPR039564">
    <property type="entry name" value="Peptidase_C39-like"/>
</dbReference>
<dbReference type="Pfam" id="PF13529">
    <property type="entry name" value="Peptidase_C39_2"/>
    <property type="match status" value="1"/>
</dbReference>
<evidence type="ECO:0000259" key="1">
    <source>
        <dbReference type="Pfam" id="PF13529"/>
    </source>
</evidence>
<evidence type="ECO:0000313" key="3">
    <source>
        <dbReference type="Proteomes" id="UP000177362"/>
    </source>
</evidence>
<protein>
    <recommendedName>
        <fullName evidence="1">Peptidase C39-like domain-containing protein</fullName>
    </recommendedName>
</protein>
<organism evidence="2 3">
    <name type="scientific">Candidatus Sungbacteria bacterium RIFCSPHIGHO2_02_FULL_49_12</name>
    <dbReference type="NCBI Taxonomy" id="1802271"/>
    <lineage>
        <taxon>Bacteria</taxon>
        <taxon>Candidatus Sungiibacteriota</taxon>
    </lineage>
</organism>
<evidence type="ECO:0000313" key="2">
    <source>
        <dbReference type="EMBL" id="OHA00441.1"/>
    </source>
</evidence>
<dbReference type="Gene3D" id="3.90.70.10">
    <property type="entry name" value="Cysteine proteinases"/>
    <property type="match status" value="1"/>
</dbReference>
<dbReference type="Proteomes" id="UP000177362">
    <property type="component" value="Unassembled WGS sequence"/>
</dbReference>
<feature type="domain" description="Peptidase C39-like" evidence="1">
    <location>
        <begin position="1"/>
        <end position="113"/>
    </location>
</feature>
<name>A0A1G2KPL4_9BACT</name>
<sequence length="146" mass="16879">MVFAFYGENYPQKEIIKEIGGLKKYGSRMVKLANFAENAGFKIKLFSYDKKFRSRAVIKLPNLIDINTFVDKKIPVILAVRSSLLYDERPLTKEGHYIVVTKYKNGIYSYNDPSDGRQKKIRAADLFFAWFNNILDSSAYMLAISR</sequence>
<dbReference type="STRING" id="1802271.A3C11_02160"/>
<comment type="caution">
    <text evidence="2">The sequence shown here is derived from an EMBL/GenBank/DDBJ whole genome shotgun (WGS) entry which is preliminary data.</text>
</comment>
<accession>A0A1G2KPL4</accession>
<proteinExistence type="predicted"/>
<dbReference type="EMBL" id="MHQJ01000046">
    <property type="protein sequence ID" value="OHA00441.1"/>
    <property type="molecule type" value="Genomic_DNA"/>
</dbReference>
<reference evidence="2 3" key="1">
    <citation type="journal article" date="2016" name="Nat. Commun.">
        <title>Thousands of microbial genomes shed light on interconnected biogeochemical processes in an aquifer system.</title>
        <authorList>
            <person name="Anantharaman K."/>
            <person name="Brown C.T."/>
            <person name="Hug L.A."/>
            <person name="Sharon I."/>
            <person name="Castelle C.J."/>
            <person name="Probst A.J."/>
            <person name="Thomas B.C."/>
            <person name="Singh A."/>
            <person name="Wilkins M.J."/>
            <person name="Karaoz U."/>
            <person name="Brodie E.L."/>
            <person name="Williams K.H."/>
            <person name="Hubbard S.S."/>
            <person name="Banfield J.F."/>
        </authorList>
    </citation>
    <scope>NUCLEOTIDE SEQUENCE [LARGE SCALE GENOMIC DNA]</scope>
</reference>